<evidence type="ECO:0000313" key="3">
    <source>
        <dbReference type="Proteomes" id="UP000018208"/>
    </source>
</evidence>
<reference evidence="2" key="2">
    <citation type="submission" date="2020-12" db="EMBL/GenBank/DDBJ databases">
        <title>New Spironucleus salmonicida genome in near-complete chromosomes.</title>
        <authorList>
            <person name="Xu F."/>
            <person name="Kurt Z."/>
            <person name="Jimenez-Gonzalez A."/>
            <person name="Astvaldsson A."/>
            <person name="Andersson J.O."/>
            <person name="Svard S.G."/>
        </authorList>
    </citation>
    <scope>NUCLEOTIDE SEQUENCE</scope>
    <source>
        <strain evidence="2">ATCC 50377</strain>
    </source>
</reference>
<gene>
    <name evidence="1" type="ORF">SS50377_15177</name>
    <name evidence="2" type="ORF">SS50377_26153</name>
</gene>
<dbReference type="VEuPathDB" id="GiardiaDB:SS50377_26153"/>
<accession>V6LMF4</accession>
<proteinExistence type="predicted"/>
<dbReference type="AlphaFoldDB" id="V6LMF4"/>
<reference evidence="1 2" key="1">
    <citation type="journal article" date="2014" name="PLoS Genet.">
        <title>The Genome of Spironucleus salmonicida Highlights a Fish Pathogen Adapted to Fluctuating Environments.</title>
        <authorList>
            <person name="Xu F."/>
            <person name="Jerlstrom-Hultqvist J."/>
            <person name="Einarsson E."/>
            <person name="Astvaldsson A."/>
            <person name="Svard S.G."/>
            <person name="Andersson J.O."/>
        </authorList>
    </citation>
    <scope>NUCLEOTIDE SEQUENCE</scope>
    <source>
        <strain evidence="2">ATCC 50377</strain>
    </source>
</reference>
<name>V6LMF4_9EUKA</name>
<organism evidence="1">
    <name type="scientific">Spironucleus salmonicida</name>
    <dbReference type="NCBI Taxonomy" id="348837"/>
    <lineage>
        <taxon>Eukaryota</taxon>
        <taxon>Metamonada</taxon>
        <taxon>Diplomonadida</taxon>
        <taxon>Hexamitidae</taxon>
        <taxon>Hexamitinae</taxon>
        <taxon>Spironucleus</taxon>
    </lineage>
</organism>
<protein>
    <recommendedName>
        <fullName evidence="4">Ubiquitin-like domain-containing protein</fullName>
    </recommendedName>
</protein>
<sequence length="260" mass="30387">MQNNNDRVQLTLFNIESNQTSEIIIAPEEKLTTALRPFLPQSPQAFRIIYDGAQILLNDTCSSQNIRQGKLIAIKKKIPRKIDLQQVQLLSSKDTSDLIFPVQENTYQQPQEYSNISYNHVDYIINQSPLFTKMREVFPELSQVTNQENFIQDLTTCLQSQQQAQIVCENTKKQISSNDQMNNLFIEMKQGFEEQKRQFQEKCEGFKYKKELSFLLQFVNIDIDILKQLLTKTKGNLVKVIDLVECQEIQEESFQNEEEF</sequence>
<evidence type="ECO:0008006" key="4">
    <source>
        <dbReference type="Google" id="ProtNLM"/>
    </source>
</evidence>
<dbReference type="EMBL" id="AUWU02000006">
    <property type="protein sequence ID" value="KAH0571953.1"/>
    <property type="molecule type" value="Genomic_DNA"/>
</dbReference>
<keyword evidence="3" id="KW-1185">Reference proteome</keyword>
<evidence type="ECO:0000313" key="2">
    <source>
        <dbReference type="EMBL" id="KAH0571953.1"/>
    </source>
</evidence>
<evidence type="ECO:0000313" key="1">
    <source>
        <dbReference type="EMBL" id="EST44886.1"/>
    </source>
</evidence>
<dbReference type="EMBL" id="KI546102">
    <property type="protein sequence ID" value="EST44886.1"/>
    <property type="molecule type" value="Genomic_DNA"/>
</dbReference>
<dbReference type="Proteomes" id="UP000018208">
    <property type="component" value="Unassembled WGS sequence"/>
</dbReference>